<dbReference type="EMBL" id="CM035410">
    <property type="protein sequence ID" value="KAH7437112.1"/>
    <property type="molecule type" value="Genomic_DNA"/>
</dbReference>
<accession>A0A8T2UNY5</accession>
<sequence>MDNVGCLGYSFHTIPRKITSCCPSSSISSLRKNILLITNIPISKNNLGLIGINNSAREDTRHPTTRDRKYGVRSLDYKNSFQGDELATRNNSKASHTTRFQQDKRVCPRYKTRQD</sequence>
<keyword evidence="3" id="KW-1185">Reference proteome</keyword>
<name>A0A8T2UNY5_CERRI</name>
<proteinExistence type="predicted"/>
<feature type="compositionally biased region" description="Polar residues" evidence="1">
    <location>
        <begin position="82"/>
        <end position="100"/>
    </location>
</feature>
<reference evidence="2" key="1">
    <citation type="submission" date="2021-08" db="EMBL/GenBank/DDBJ databases">
        <title>WGS assembly of Ceratopteris richardii.</title>
        <authorList>
            <person name="Marchant D.B."/>
            <person name="Chen G."/>
            <person name="Jenkins J."/>
            <person name="Shu S."/>
            <person name="Leebens-Mack J."/>
            <person name="Grimwood J."/>
            <person name="Schmutz J."/>
            <person name="Soltis P."/>
            <person name="Soltis D."/>
            <person name="Chen Z.-H."/>
        </authorList>
    </citation>
    <scope>NUCLEOTIDE SEQUENCE</scope>
    <source>
        <strain evidence="2">Whitten #5841</strain>
        <tissue evidence="2">Leaf</tissue>
    </source>
</reference>
<protein>
    <submittedName>
        <fullName evidence="2">Uncharacterized protein</fullName>
    </submittedName>
</protein>
<dbReference type="Proteomes" id="UP000825935">
    <property type="component" value="Chromosome 5"/>
</dbReference>
<evidence type="ECO:0000256" key="1">
    <source>
        <dbReference type="SAM" id="MobiDB-lite"/>
    </source>
</evidence>
<feature type="region of interest" description="Disordered" evidence="1">
    <location>
        <begin position="82"/>
        <end position="115"/>
    </location>
</feature>
<feature type="compositionally biased region" description="Basic and acidic residues" evidence="1">
    <location>
        <begin position="101"/>
        <end position="115"/>
    </location>
</feature>
<evidence type="ECO:0000313" key="3">
    <source>
        <dbReference type="Proteomes" id="UP000825935"/>
    </source>
</evidence>
<organism evidence="2 3">
    <name type="scientific">Ceratopteris richardii</name>
    <name type="common">Triangle waterfern</name>
    <dbReference type="NCBI Taxonomy" id="49495"/>
    <lineage>
        <taxon>Eukaryota</taxon>
        <taxon>Viridiplantae</taxon>
        <taxon>Streptophyta</taxon>
        <taxon>Embryophyta</taxon>
        <taxon>Tracheophyta</taxon>
        <taxon>Polypodiopsida</taxon>
        <taxon>Polypodiidae</taxon>
        <taxon>Polypodiales</taxon>
        <taxon>Pteridineae</taxon>
        <taxon>Pteridaceae</taxon>
        <taxon>Parkerioideae</taxon>
        <taxon>Ceratopteris</taxon>
    </lineage>
</organism>
<evidence type="ECO:0000313" key="2">
    <source>
        <dbReference type="EMBL" id="KAH7437112.1"/>
    </source>
</evidence>
<gene>
    <name evidence="2" type="ORF">KP509_05G056800</name>
</gene>
<dbReference type="AlphaFoldDB" id="A0A8T2UNY5"/>
<comment type="caution">
    <text evidence="2">The sequence shown here is derived from an EMBL/GenBank/DDBJ whole genome shotgun (WGS) entry which is preliminary data.</text>
</comment>